<reference evidence="1 2" key="1">
    <citation type="submission" date="2019-03" db="EMBL/GenBank/DDBJ databases">
        <title>Genomic Encyclopedia of Type Strains, Phase III (KMG-III): the genomes of soil and plant-associated and newly described type strains.</title>
        <authorList>
            <person name="Whitman W."/>
        </authorList>
    </citation>
    <scope>NUCLEOTIDE SEQUENCE [LARGE SCALE GENOMIC DNA]</scope>
    <source>
        <strain evidence="1 2">VKM Ac-2527</strain>
    </source>
</reference>
<dbReference type="EMBL" id="SNWQ01000004">
    <property type="protein sequence ID" value="TDO50636.1"/>
    <property type="molecule type" value="Genomic_DNA"/>
</dbReference>
<keyword evidence="2" id="KW-1185">Reference proteome</keyword>
<proteinExistence type="predicted"/>
<comment type="caution">
    <text evidence="1">The sequence shown here is derived from an EMBL/GenBank/DDBJ whole genome shotgun (WGS) entry which is preliminary data.</text>
</comment>
<sequence length="195" mass="20886">MNVFPIGHYSGLRPGEEPAHVVRVGWQQHRLSEDAFGVWVLAHGMTETGKGQWTVTDVVKQAEQAGVTKAEELLWGLAEKGAVVLVADDPTQATAFAKSHRMDVLFVGLGNTPERPDGHAVGVPGLGAAAILDPDCYELWQWGSVAPTLWHSCEVRATVTAELGQTLEPVDALGEILGDLRFLIAHGCAYLDVAA</sequence>
<dbReference type="RefSeq" id="WP_133799834.1">
    <property type="nucleotide sequence ID" value="NZ_SNWQ01000004.1"/>
</dbReference>
<dbReference type="OrthoDB" id="3692316at2"/>
<dbReference type="Proteomes" id="UP000295388">
    <property type="component" value="Unassembled WGS sequence"/>
</dbReference>
<organism evidence="1 2">
    <name type="scientific">Kribbella caucasensis</name>
    <dbReference type="NCBI Taxonomy" id="2512215"/>
    <lineage>
        <taxon>Bacteria</taxon>
        <taxon>Bacillati</taxon>
        <taxon>Actinomycetota</taxon>
        <taxon>Actinomycetes</taxon>
        <taxon>Propionibacteriales</taxon>
        <taxon>Kribbellaceae</taxon>
        <taxon>Kribbella</taxon>
    </lineage>
</organism>
<evidence type="ECO:0000313" key="2">
    <source>
        <dbReference type="Proteomes" id="UP000295388"/>
    </source>
</evidence>
<protein>
    <submittedName>
        <fullName evidence="1">Uncharacterized protein</fullName>
    </submittedName>
</protein>
<accession>A0A4R6KLH1</accession>
<dbReference type="AlphaFoldDB" id="A0A4R6KLH1"/>
<evidence type="ECO:0000313" key="1">
    <source>
        <dbReference type="EMBL" id="TDO50636.1"/>
    </source>
</evidence>
<name>A0A4R6KLH1_9ACTN</name>
<gene>
    <name evidence="1" type="ORF">EV643_104129</name>
</gene>